<dbReference type="PANTHER" id="PTHR33018:SF34">
    <property type="entry name" value="OS02G0472350 PROTEIN"/>
    <property type="match status" value="1"/>
</dbReference>
<accession>A0ABM3RGE9</accession>
<evidence type="ECO:0000313" key="2">
    <source>
        <dbReference type="Proteomes" id="UP000813463"/>
    </source>
</evidence>
<evidence type="ECO:0000313" key="3">
    <source>
        <dbReference type="RefSeq" id="XP_056694682.1"/>
    </source>
</evidence>
<reference evidence="2" key="1">
    <citation type="journal article" date="2021" name="Nat. Commun.">
        <title>Genomic analyses provide insights into spinach domestication and the genetic basis of agronomic traits.</title>
        <authorList>
            <person name="Cai X."/>
            <person name="Sun X."/>
            <person name="Xu C."/>
            <person name="Sun H."/>
            <person name="Wang X."/>
            <person name="Ge C."/>
            <person name="Zhang Z."/>
            <person name="Wang Q."/>
            <person name="Fei Z."/>
            <person name="Jiao C."/>
            <person name="Wang Q."/>
        </authorList>
    </citation>
    <scope>NUCLEOTIDE SEQUENCE [LARGE SCALE GENOMIC DNA]</scope>
    <source>
        <strain evidence="2">cv. Varoflay</strain>
    </source>
</reference>
<gene>
    <name evidence="3" type="primary">LOC130469409</name>
</gene>
<dbReference type="RefSeq" id="XP_056694682.1">
    <property type="nucleotide sequence ID" value="XM_056838704.1"/>
</dbReference>
<feature type="compositionally biased region" description="Polar residues" evidence="1">
    <location>
        <begin position="1"/>
        <end position="14"/>
    </location>
</feature>
<feature type="region of interest" description="Disordered" evidence="1">
    <location>
        <begin position="1"/>
        <end position="29"/>
    </location>
</feature>
<organism evidence="2 3">
    <name type="scientific">Spinacia oleracea</name>
    <name type="common">Spinach</name>
    <dbReference type="NCBI Taxonomy" id="3562"/>
    <lineage>
        <taxon>Eukaryota</taxon>
        <taxon>Viridiplantae</taxon>
        <taxon>Streptophyta</taxon>
        <taxon>Embryophyta</taxon>
        <taxon>Tracheophyta</taxon>
        <taxon>Spermatophyta</taxon>
        <taxon>Magnoliopsida</taxon>
        <taxon>eudicotyledons</taxon>
        <taxon>Gunneridae</taxon>
        <taxon>Pentapetalae</taxon>
        <taxon>Caryophyllales</taxon>
        <taxon>Chenopodiaceae</taxon>
        <taxon>Chenopodioideae</taxon>
        <taxon>Anserineae</taxon>
        <taxon>Spinacia</taxon>
    </lineage>
</organism>
<sequence length="195" mass="22868">MASENDNGSPANNENPKKSSQKTTRGPSTAKYIIEKDDGPFPLQWNEHNCAIGELKNRYTAYTRYMARAKVKITIADLSQVAEDTKEKLWTAVKKMFMCDDDKKEAVLKDCNKRWKEVKTRLTREYFTSEEKEKDAVEDPLSKKRKKNVVDDPLWDLYVGIDEDDWKEFKRQRESDEFKVTFSFIFVRCTLLCLI</sequence>
<reference evidence="3" key="2">
    <citation type="submission" date="2025-08" db="UniProtKB">
        <authorList>
            <consortium name="RefSeq"/>
        </authorList>
    </citation>
    <scope>IDENTIFICATION</scope>
    <source>
        <tissue evidence="3">Leaf</tissue>
    </source>
</reference>
<keyword evidence="2" id="KW-1185">Reference proteome</keyword>
<dbReference type="Proteomes" id="UP000813463">
    <property type="component" value="Chromosome 3"/>
</dbReference>
<proteinExistence type="predicted"/>
<dbReference type="PANTHER" id="PTHR33018">
    <property type="entry name" value="OS10G0338966 PROTEIN-RELATED"/>
    <property type="match status" value="1"/>
</dbReference>
<name>A0ABM3RGE9_SPIOL</name>
<dbReference type="GeneID" id="130469409"/>
<protein>
    <recommendedName>
        <fullName evidence="4">No apical meristem-associated C-terminal domain-containing protein</fullName>
    </recommendedName>
</protein>
<evidence type="ECO:0000256" key="1">
    <source>
        <dbReference type="SAM" id="MobiDB-lite"/>
    </source>
</evidence>
<evidence type="ECO:0008006" key="4">
    <source>
        <dbReference type="Google" id="ProtNLM"/>
    </source>
</evidence>